<protein>
    <recommendedName>
        <fullName evidence="2">Protein kinase SIK1/2/3 UBA domain-containing protein</fullName>
    </recommendedName>
</protein>
<feature type="region of interest" description="Disordered" evidence="1">
    <location>
        <begin position="188"/>
        <end position="211"/>
    </location>
</feature>
<organism evidence="3 4">
    <name type="scientific">Diploptera punctata</name>
    <name type="common">Pacific beetle cockroach</name>
    <dbReference type="NCBI Taxonomy" id="6984"/>
    <lineage>
        <taxon>Eukaryota</taxon>
        <taxon>Metazoa</taxon>
        <taxon>Ecdysozoa</taxon>
        <taxon>Arthropoda</taxon>
        <taxon>Hexapoda</taxon>
        <taxon>Insecta</taxon>
        <taxon>Pterygota</taxon>
        <taxon>Neoptera</taxon>
        <taxon>Polyneoptera</taxon>
        <taxon>Dictyoptera</taxon>
        <taxon>Blattodea</taxon>
        <taxon>Blaberoidea</taxon>
        <taxon>Blaberidae</taxon>
        <taxon>Diplopterinae</taxon>
        <taxon>Diploptera</taxon>
    </lineage>
</organism>
<accession>A0AAD7ZVW6</accession>
<gene>
    <name evidence="3" type="ORF">L9F63_018680</name>
</gene>
<reference evidence="3" key="2">
    <citation type="submission" date="2023-05" db="EMBL/GenBank/DDBJ databases">
        <authorList>
            <person name="Fouks B."/>
        </authorList>
    </citation>
    <scope>NUCLEOTIDE SEQUENCE</scope>
    <source>
        <strain evidence="3">Stay&amp;Tobe</strain>
        <tissue evidence="3">Testes</tissue>
    </source>
</reference>
<feature type="domain" description="Protein kinase SIK1/2/3 UBA" evidence="2">
    <location>
        <begin position="12"/>
        <end position="33"/>
    </location>
</feature>
<sequence>MSQRFTGYVCLLQSLQGKRYDHHAAIYFLLLERLKTQYSNYPTPSESTSNSKYSSDVIQRRRPSTIAEQAMRKLGIVMPTSIAESNPVSTTSEQSRLFYPPADIQPKQQDFLLARSSLRTPDTRQVNQSTIRDLYQYLVQQPHYNTLGSSVSTEVVSNSEFVENTETDLEETASSNLRSQLEHLASCSSSVSSQGNKSLSQHLSSNSSTFSDNKVDSTFTSSLPSCSAPQDGIMSTVYKPHKPILHNAISRTITRSPIDFREGRRASDGLVARQGTSISRSSPGGGIVAFNSQRLNETGKTKGVMELHLVQREHQALRSRFMRSQHLPLNVYQQKRLQQTNLGELISRRQVLRQASYKLAQTMQILPPLPQETIAEDTTLHYKRHEDFVPFQSIAEDATSEIPPQRTQLDEACGYMPTEDGAFDSGEEQWLSLPSTMSSACQISDTIAQTRAFIEGYPSWQNSRQGVNDWNQVNIH</sequence>
<evidence type="ECO:0000259" key="2">
    <source>
        <dbReference type="Pfam" id="PF23312"/>
    </source>
</evidence>
<feature type="compositionally biased region" description="Polar residues" evidence="1">
    <location>
        <begin position="188"/>
        <end position="197"/>
    </location>
</feature>
<evidence type="ECO:0000313" key="3">
    <source>
        <dbReference type="EMBL" id="KAJ9587899.1"/>
    </source>
</evidence>
<dbReference type="AlphaFoldDB" id="A0AAD7ZVW6"/>
<feature type="compositionally biased region" description="Low complexity" evidence="1">
    <location>
        <begin position="198"/>
        <end position="211"/>
    </location>
</feature>
<name>A0AAD7ZVW6_DIPPU</name>
<evidence type="ECO:0000256" key="1">
    <source>
        <dbReference type="SAM" id="MobiDB-lite"/>
    </source>
</evidence>
<dbReference type="EMBL" id="JASPKZ010006054">
    <property type="protein sequence ID" value="KAJ9587899.1"/>
    <property type="molecule type" value="Genomic_DNA"/>
</dbReference>
<proteinExistence type="predicted"/>
<reference evidence="3" key="1">
    <citation type="journal article" date="2023" name="IScience">
        <title>Live-bearing cockroach genome reveals convergent evolutionary mechanisms linked to viviparity in insects and beyond.</title>
        <authorList>
            <person name="Fouks B."/>
            <person name="Harrison M.C."/>
            <person name="Mikhailova A.A."/>
            <person name="Marchal E."/>
            <person name="English S."/>
            <person name="Carruthers M."/>
            <person name="Jennings E.C."/>
            <person name="Chiamaka E.L."/>
            <person name="Frigard R.A."/>
            <person name="Pippel M."/>
            <person name="Attardo G.M."/>
            <person name="Benoit J.B."/>
            <person name="Bornberg-Bauer E."/>
            <person name="Tobe S.S."/>
        </authorList>
    </citation>
    <scope>NUCLEOTIDE SEQUENCE</scope>
    <source>
        <strain evidence="3">Stay&amp;Tobe</strain>
    </source>
</reference>
<dbReference type="Proteomes" id="UP001233999">
    <property type="component" value="Unassembled WGS sequence"/>
</dbReference>
<dbReference type="Pfam" id="PF23312">
    <property type="entry name" value="UBA_SIK3"/>
    <property type="match status" value="1"/>
</dbReference>
<keyword evidence="4" id="KW-1185">Reference proteome</keyword>
<evidence type="ECO:0000313" key="4">
    <source>
        <dbReference type="Proteomes" id="UP001233999"/>
    </source>
</evidence>
<comment type="caution">
    <text evidence="3">The sequence shown here is derived from an EMBL/GenBank/DDBJ whole genome shotgun (WGS) entry which is preliminary data.</text>
</comment>
<dbReference type="InterPro" id="IPR057380">
    <property type="entry name" value="UBA_SIK1/2/3"/>
</dbReference>